<dbReference type="Proteomes" id="UP000492821">
    <property type="component" value="Unassembled WGS sequence"/>
</dbReference>
<accession>A0A7E4V3G8</accession>
<protein>
    <submittedName>
        <fullName evidence="3">Nodulin-like domain-containing protein</fullName>
    </submittedName>
</protein>
<proteinExistence type="predicted"/>
<evidence type="ECO:0000313" key="2">
    <source>
        <dbReference type="Proteomes" id="UP000492821"/>
    </source>
</evidence>
<evidence type="ECO:0000313" key="3">
    <source>
        <dbReference type="WBParaSite" id="Pan_g15651.t2"/>
    </source>
</evidence>
<reference evidence="3" key="2">
    <citation type="submission" date="2020-10" db="UniProtKB">
        <authorList>
            <consortium name="WormBaseParasite"/>
        </authorList>
    </citation>
    <scope>IDENTIFICATION</scope>
</reference>
<organism evidence="2 3">
    <name type="scientific">Panagrellus redivivus</name>
    <name type="common">Microworm</name>
    <dbReference type="NCBI Taxonomy" id="6233"/>
    <lineage>
        <taxon>Eukaryota</taxon>
        <taxon>Metazoa</taxon>
        <taxon>Ecdysozoa</taxon>
        <taxon>Nematoda</taxon>
        <taxon>Chromadorea</taxon>
        <taxon>Rhabditida</taxon>
        <taxon>Tylenchina</taxon>
        <taxon>Panagrolaimomorpha</taxon>
        <taxon>Panagrolaimoidea</taxon>
        <taxon>Panagrolaimidae</taxon>
        <taxon>Panagrellus</taxon>
    </lineage>
</organism>
<sequence>MSADGIADIFASFREAVSAALLSSWIGKAAAGQHQNIGLLSRNHFTYRKKQCMFVKVVASPSGTRFRHQKVVQNTPPLKSARCSFGGTPSSEEVKPKKRSVVSSSSQIKFTALAQMAEKAERIPPVVVSNEDDDIVMIDTNKDKDSDSGAGTNLIVPQGSLPRSSSLTSLRRAGRRIRNNHCCVALFFLFSGLACNGISYMISVQTAALNAEAIDAAVANHASLKLLKKAAEYGPSKYIIGLCNFFGRVTSALGTFFLAQAVVTWLQRRRSNTLRKAAGHADEAVGELHGGCGEIVGDCWANCVPAFG</sequence>
<feature type="transmembrane region" description="Helical" evidence="1">
    <location>
        <begin position="245"/>
        <end position="266"/>
    </location>
</feature>
<name>A0A7E4V3G8_PANRE</name>
<keyword evidence="1" id="KW-1133">Transmembrane helix</keyword>
<keyword evidence="2" id="KW-1185">Reference proteome</keyword>
<keyword evidence="1" id="KW-0812">Transmembrane</keyword>
<evidence type="ECO:0000256" key="1">
    <source>
        <dbReference type="SAM" id="Phobius"/>
    </source>
</evidence>
<dbReference type="AlphaFoldDB" id="A0A7E4V3G8"/>
<dbReference type="WBParaSite" id="Pan_g15651.t2">
    <property type="protein sequence ID" value="Pan_g15651.t2"/>
    <property type="gene ID" value="Pan_g15651"/>
</dbReference>
<feature type="transmembrane region" description="Helical" evidence="1">
    <location>
        <begin position="181"/>
        <end position="202"/>
    </location>
</feature>
<reference evidence="2" key="1">
    <citation type="journal article" date="2013" name="Genetics">
        <title>The draft genome and transcriptome of Panagrellus redivivus are shaped by the harsh demands of a free-living lifestyle.</title>
        <authorList>
            <person name="Srinivasan J."/>
            <person name="Dillman A.R."/>
            <person name="Macchietto M.G."/>
            <person name="Heikkinen L."/>
            <person name="Lakso M."/>
            <person name="Fracchia K.M."/>
            <person name="Antoshechkin I."/>
            <person name="Mortazavi A."/>
            <person name="Wong G."/>
            <person name="Sternberg P.W."/>
        </authorList>
    </citation>
    <scope>NUCLEOTIDE SEQUENCE [LARGE SCALE GENOMIC DNA]</scope>
    <source>
        <strain evidence="2">MT8872</strain>
    </source>
</reference>
<keyword evidence="1" id="KW-0472">Membrane</keyword>